<sequence>MDELVLRAQQFVNNTYSDVIGMTLEENGQTGWATMYALTRALQYELGITALSNSFGPTTLSTLRAAYPSLTAATVPSENFAKIVQSALYCKGYDGGDIDGVWGPRVTASVTQLKQDMGVGNVEGTGLTPKVFKGLLNMDPYVLVTYGDRAGSSAVQTVQRWLNGRYIGRADFFVIPCDGHHSRSVAKSMLYAIQYELGMADGTANGVFGPGTQSGLRSHPLASGDRGVWVSLLTAALVLNDRPVVFTSSYDAQVAEAVALFQSYVALPQTGTVDFSTWASLLVSYGDQSRPGTACDCITTVTPARAQALHDAGYRHVGRYLSNVAGSTLDKMIKPGELDTIAAAGLSCFPIYQTWGGSADYFSYSQGLHDAHDAIVWARRHGFQDGARIYFAVDFDALDGEVTASVLPHFRGVHHVITTYSRYRIGVYGARNVCRRVSDAGYADASFVSDMSSGFSGNLGYALPANWAFDQIATLTVGSGEGAIEIDKNIASGRDDGERTFNPASYTEALDVDIVAADHEAMKAEIRTYLESIGVPETGGDGWTDDDWGTLGGISNSEAIDAVVSMDWLFTRLARNLRLRKALVQAPVLWELRQFNPLDPIADEAFKAGLKDDSSTGWGQIYGWVAIEARNYCVEQGLLNEPLLTLEDDRSTVWTRLHEDPEYNIETAAYLTVYNAFQIDLPRPGLDTSDSDSERIIARYNGTEEAVTEQYGRDVGGVYRVMESYYARHRAAAN</sequence>
<dbReference type="Pfam" id="PF01471">
    <property type="entry name" value="PG_binding_1"/>
    <property type="match status" value="1"/>
</dbReference>
<evidence type="ECO:0000259" key="1">
    <source>
        <dbReference type="Pfam" id="PF01471"/>
    </source>
</evidence>
<dbReference type="Pfam" id="PF08924">
    <property type="entry name" value="Rv2525c_GlyHyd-like"/>
    <property type="match status" value="1"/>
</dbReference>
<name>A0A101UZF3_9ACTN</name>
<dbReference type="EMBL" id="LMXB01000048">
    <property type="protein sequence ID" value="KUO19710.1"/>
    <property type="molecule type" value="Genomic_DNA"/>
</dbReference>
<feature type="domain" description="Rv2525c-like glycoside hydrolase-like" evidence="2">
    <location>
        <begin position="307"/>
        <end position="490"/>
    </location>
</feature>
<dbReference type="AlphaFoldDB" id="A0A101UZF3"/>
<comment type="caution">
    <text evidence="3">The sequence shown here is derived from an EMBL/GenBank/DDBJ whole genome shotgun (WGS) entry which is preliminary data.</text>
</comment>
<organism evidence="3 4">
    <name type="scientific">Streptomyces dysideae</name>
    <dbReference type="NCBI Taxonomy" id="909626"/>
    <lineage>
        <taxon>Bacteria</taxon>
        <taxon>Bacillati</taxon>
        <taxon>Actinomycetota</taxon>
        <taxon>Actinomycetes</taxon>
        <taxon>Kitasatosporales</taxon>
        <taxon>Streptomycetaceae</taxon>
        <taxon>Streptomyces</taxon>
    </lineage>
</organism>
<dbReference type="InterPro" id="IPR002477">
    <property type="entry name" value="Peptidoglycan-bd-like"/>
</dbReference>
<evidence type="ECO:0000259" key="2">
    <source>
        <dbReference type="Pfam" id="PF08924"/>
    </source>
</evidence>
<evidence type="ECO:0000313" key="4">
    <source>
        <dbReference type="Proteomes" id="UP000053260"/>
    </source>
</evidence>
<dbReference type="InterPro" id="IPR036365">
    <property type="entry name" value="PGBD-like_sf"/>
</dbReference>
<reference evidence="3 4" key="1">
    <citation type="submission" date="2015-10" db="EMBL/GenBank/DDBJ databases">
        <title>Draft genome sequence of Streptomyces sp. RV15, isolated from a marine sponge.</title>
        <authorList>
            <person name="Ruckert C."/>
            <person name="Abdelmohsen U.R."/>
            <person name="Winkler A."/>
            <person name="Hentschel U."/>
            <person name="Kalinowski J."/>
            <person name="Kampfer P."/>
            <person name="Glaeser S."/>
        </authorList>
    </citation>
    <scope>NUCLEOTIDE SEQUENCE [LARGE SCALE GENOMIC DNA]</scope>
    <source>
        <strain evidence="3 4">RV15</strain>
    </source>
</reference>
<gene>
    <name evidence="3" type="ORF">AQJ91_17975</name>
</gene>
<dbReference type="CDD" id="cd06418">
    <property type="entry name" value="GH25_BacA-like"/>
    <property type="match status" value="1"/>
</dbReference>
<dbReference type="STRING" id="909626.AQJ91_17975"/>
<accession>A0A101UZF3</accession>
<dbReference type="Proteomes" id="UP000053260">
    <property type="component" value="Unassembled WGS sequence"/>
</dbReference>
<proteinExistence type="predicted"/>
<protein>
    <submittedName>
        <fullName evidence="3">Uncharacterized protein</fullName>
    </submittedName>
</protein>
<dbReference type="InterPro" id="IPR036366">
    <property type="entry name" value="PGBDSf"/>
</dbReference>
<dbReference type="InterPro" id="IPR015020">
    <property type="entry name" value="Rv2525c-like_Glyco_Hydro-like"/>
</dbReference>
<dbReference type="SUPFAM" id="SSF47090">
    <property type="entry name" value="PGBD-like"/>
    <property type="match status" value="1"/>
</dbReference>
<dbReference type="RefSeq" id="WP_067022293.1">
    <property type="nucleotide sequence ID" value="NZ_KQ949084.1"/>
</dbReference>
<evidence type="ECO:0000313" key="3">
    <source>
        <dbReference type="EMBL" id="KUO19710.1"/>
    </source>
</evidence>
<feature type="domain" description="Peptidoglycan binding-like" evidence="1">
    <location>
        <begin position="245"/>
        <end position="281"/>
    </location>
</feature>
<dbReference type="Gene3D" id="3.20.20.80">
    <property type="entry name" value="Glycosidases"/>
    <property type="match status" value="1"/>
</dbReference>
<dbReference type="InterPro" id="IPR017853">
    <property type="entry name" value="GH"/>
</dbReference>
<dbReference type="Gene3D" id="1.10.101.10">
    <property type="entry name" value="PGBD-like superfamily/PGBD"/>
    <property type="match status" value="1"/>
</dbReference>
<dbReference type="SUPFAM" id="SSF51445">
    <property type="entry name" value="(Trans)glycosidases"/>
    <property type="match status" value="1"/>
</dbReference>
<keyword evidence="4" id="KW-1185">Reference proteome</keyword>
<dbReference type="OrthoDB" id="1795295at2"/>